<feature type="binding site" evidence="11">
    <location>
        <position position="471"/>
    </location>
    <ligand>
        <name>L-glutamine</name>
        <dbReference type="ChEBI" id="CHEBI:58359"/>
    </ligand>
</feature>
<evidence type="ECO:0000313" key="14">
    <source>
        <dbReference type="EMBL" id="NEU67354.1"/>
    </source>
</evidence>
<feature type="binding site" evidence="11">
    <location>
        <position position="20"/>
    </location>
    <ligand>
        <name>CTP</name>
        <dbReference type="ChEBI" id="CHEBI:37563"/>
        <note>allosteric inhibitor</note>
    </ligand>
</feature>
<dbReference type="PROSITE" id="PS51273">
    <property type="entry name" value="GATASE_TYPE_1"/>
    <property type="match status" value="1"/>
</dbReference>
<dbReference type="InterPro" id="IPR027417">
    <property type="entry name" value="P-loop_NTPase"/>
</dbReference>
<comment type="catalytic activity">
    <reaction evidence="11">
        <text>L-glutamine + H2O = L-glutamate + NH4(+)</text>
        <dbReference type="Rhea" id="RHEA:15889"/>
        <dbReference type="ChEBI" id="CHEBI:15377"/>
        <dbReference type="ChEBI" id="CHEBI:28938"/>
        <dbReference type="ChEBI" id="CHEBI:29985"/>
        <dbReference type="ChEBI" id="CHEBI:58359"/>
    </reaction>
</comment>
<feature type="binding site" evidence="11">
    <location>
        <begin position="155"/>
        <end position="157"/>
    </location>
    <ligand>
        <name>CTP</name>
        <dbReference type="ChEBI" id="CHEBI:37563"/>
        <note>allosteric inhibitor</note>
    </ligand>
</feature>
<evidence type="ECO:0000256" key="4">
    <source>
        <dbReference type="ARBA" id="ARBA00022723"/>
    </source>
</evidence>
<dbReference type="InterPro" id="IPR017456">
    <property type="entry name" value="CTP_synthase_N"/>
</dbReference>
<feature type="binding site" evidence="11">
    <location>
        <position position="61"/>
    </location>
    <ligand>
        <name>L-glutamine</name>
        <dbReference type="ChEBI" id="CHEBI:58359"/>
    </ligand>
</feature>
<evidence type="ECO:0000256" key="8">
    <source>
        <dbReference type="ARBA" id="ARBA00022962"/>
    </source>
</evidence>
<proteinExistence type="inferred from homology"/>
<comment type="caution">
    <text evidence="11">Lacks conserved residue(s) required for the propagation of feature annotation.</text>
</comment>
<feature type="binding site" evidence="11">
    <location>
        <position position="249"/>
    </location>
    <ligand>
        <name>ATP</name>
        <dbReference type="ChEBI" id="CHEBI:30616"/>
    </ligand>
</feature>
<comment type="similarity">
    <text evidence="2 11">Belongs to the CTP synthase family.</text>
</comment>
<evidence type="ECO:0000313" key="15">
    <source>
        <dbReference type="Proteomes" id="UP000477386"/>
    </source>
</evidence>
<comment type="function">
    <text evidence="11">Catalyzes the ATP-dependent amination of UTP to CTP with either L-glutamine or ammonia as the source of nitrogen. Regulates intracellular CTP levels through interactions with the four ribonucleotide triphosphates.</text>
</comment>
<dbReference type="HAMAP" id="MF_01227">
    <property type="entry name" value="PyrG"/>
    <property type="match status" value="1"/>
</dbReference>
<feature type="binding site" evidence="11">
    <location>
        <begin position="195"/>
        <end position="200"/>
    </location>
    <ligand>
        <name>UTP</name>
        <dbReference type="ChEBI" id="CHEBI:46398"/>
    </ligand>
</feature>
<feature type="active site" evidence="11">
    <location>
        <position position="518"/>
    </location>
</feature>
<dbReference type="EMBL" id="JAAGNZ010000001">
    <property type="protein sequence ID" value="NEU67354.1"/>
    <property type="molecule type" value="Genomic_DNA"/>
</dbReference>
<feature type="binding site" evidence="11">
    <location>
        <position position="414"/>
    </location>
    <ligand>
        <name>L-glutamine</name>
        <dbReference type="ChEBI" id="CHEBI:58359"/>
    </ligand>
</feature>
<dbReference type="GO" id="GO:0005524">
    <property type="term" value="F:ATP binding"/>
    <property type="evidence" value="ECO:0007669"/>
    <property type="project" value="UniProtKB-KW"/>
</dbReference>
<comment type="activity regulation">
    <text evidence="11">Allosterically activated by GTP, when glutamine is the substrate; GTP has no effect on the reaction when ammonia is the substrate. The allosteric effector GTP functions by stabilizing the protein conformation that binds the tetrahedral intermediate(s) formed during glutamine hydrolysis. Inhibited by the product CTP, via allosteric rather than competitive inhibition.</text>
</comment>
<comment type="subunit">
    <text evidence="11">Homotetramer.</text>
</comment>
<reference evidence="14 15" key="1">
    <citation type="submission" date="2020-02" db="EMBL/GenBank/DDBJ databases">
        <title>Draft genome sequence of two Spirosoma agri KCTC 52727 and Spirosoma terrae KCTC 52035.</title>
        <authorList>
            <person name="Rojas J."/>
            <person name="Ambika Manirajan B."/>
            <person name="Ratering S."/>
            <person name="Suarez C."/>
            <person name="Schnell S."/>
        </authorList>
    </citation>
    <scope>NUCLEOTIDE SEQUENCE [LARGE SCALE GENOMIC DNA]</scope>
    <source>
        <strain evidence="14 15">KCTC 52727</strain>
    </source>
</reference>
<dbReference type="GO" id="GO:0005829">
    <property type="term" value="C:cytosol"/>
    <property type="evidence" value="ECO:0007669"/>
    <property type="project" value="TreeGrafter"/>
</dbReference>
<dbReference type="FunFam" id="3.40.50.300:FF:000009">
    <property type="entry name" value="CTP synthase"/>
    <property type="match status" value="1"/>
</dbReference>
<dbReference type="SUPFAM" id="SSF52317">
    <property type="entry name" value="Class I glutamine amidotransferase-like"/>
    <property type="match status" value="1"/>
</dbReference>
<evidence type="ECO:0000256" key="2">
    <source>
        <dbReference type="ARBA" id="ARBA00007533"/>
    </source>
</evidence>
<evidence type="ECO:0000256" key="3">
    <source>
        <dbReference type="ARBA" id="ARBA00022598"/>
    </source>
</evidence>
<dbReference type="RefSeq" id="WP_164037187.1">
    <property type="nucleotide sequence ID" value="NZ_JAAGNZ010000001.1"/>
</dbReference>
<dbReference type="GO" id="GO:0019856">
    <property type="term" value="P:pyrimidine nucleobase biosynthetic process"/>
    <property type="evidence" value="ECO:0007669"/>
    <property type="project" value="TreeGrafter"/>
</dbReference>
<keyword evidence="15" id="KW-1185">Reference proteome</keyword>
<evidence type="ECO:0000256" key="9">
    <source>
        <dbReference type="ARBA" id="ARBA00022975"/>
    </source>
</evidence>
<evidence type="ECO:0000259" key="12">
    <source>
        <dbReference type="Pfam" id="PF00117"/>
    </source>
</evidence>
<dbReference type="Pfam" id="PF06418">
    <property type="entry name" value="CTP_synth_N"/>
    <property type="match status" value="1"/>
</dbReference>
<feature type="binding site" evidence="11">
    <location>
        <position position="231"/>
    </location>
    <ligand>
        <name>CTP</name>
        <dbReference type="ChEBI" id="CHEBI:37563"/>
        <note>allosteric inhibitor</note>
    </ligand>
</feature>
<feature type="binding site" evidence="11">
    <location>
        <position position="148"/>
    </location>
    <ligand>
        <name>Mg(2+)</name>
        <dbReference type="ChEBI" id="CHEBI:18420"/>
    </ligand>
</feature>
<accession>A0A6M0IGQ1</accession>
<comment type="pathway">
    <text evidence="1 11">Pyrimidine metabolism; CTP biosynthesis via de novo pathway; CTP from UDP: step 2/2.</text>
</comment>
<evidence type="ECO:0000256" key="1">
    <source>
        <dbReference type="ARBA" id="ARBA00005171"/>
    </source>
</evidence>
<dbReference type="Proteomes" id="UP000477386">
    <property type="component" value="Unassembled WGS sequence"/>
</dbReference>
<feature type="region of interest" description="Amidoligase domain" evidence="11">
    <location>
        <begin position="1"/>
        <end position="274"/>
    </location>
</feature>
<comment type="catalytic activity">
    <reaction evidence="11">
        <text>UTP + NH4(+) + ATP = CTP + ADP + phosphate + 2 H(+)</text>
        <dbReference type="Rhea" id="RHEA:16597"/>
        <dbReference type="ChEBI" id="CHEBI:15378"/>
        <dbReference type="ChEBI" id="CHEBI:28938"/>
        <dbReference type="ChEBI" id="CHEBI:30616"/>
        <dbReference type="ChEBI" id="CHEBI:37563"/>
        <dbReference type="ChEBI" id="CHEBI:43474"/>
        <dbReference type="ChEBI" id="CHEBI:46398"/>
        <dbReference type="ChEBI" id="CHEBI:456216"/>
    </reaction>
</comment>
<dbReference type="CDD" id="cd03113">
    <property type="entry name" value="CTPS_N"/>
    <property type="match status" value="1"/>
</dbReference>
<evidence type="ECO:0000256" key="7">
    <source>
        <dbReference type="ARBA" id="ARBA00022842"/>
    </source>
</evidence>
<keyword evidence="3 11" id="KW-0436">Ligase</keyword>
<feature type="binding site" evidence="11">
    <location>
        <position position="20"/>
    </location>
    <ligand>
        <name>UTP</name>
        <dbReference type="ChEBI" id="CHEBI:46398"/>
    </ligand>
</feature>
<dbReference type="PANTHER" id="PTHR11550">
    <property type="entry name" value="CTP SYNTHASE"/>
    <property type="match status" value="1"/>
</dbReference>
<dbReference type="NCBIfam" id="NF003792">
    <property type="entry name" value="PRK05380.1"/>
    <property type="match status" value="1"/>
</dbReference>
<comment type="catalytic activity">
    <reaction evidence="10 11">
        <text>UTP + L-glutamine + ATP + H2O = CTP + L-glutamate + ADP + phosphate + 2 H(+)</text>
        <dbReference type="Rhea" id="RHEA:26426"/>
        <dbReference type="ChEBI" id="CHEBI:15377"/>
        <dbReference type="ChEBI" id="CHEBI:15378"/>
        <dbReference type="ChEBI" id="CHEBI:29985"/>
        <dbReference type="ChEBI" id="CHEBI:30616"/>
        <dbReference type="ChEBI" id="CHEBI:37563"/>
        <dbReference type="ChEBI" id="CHEBI:43474"/>
        <dbReference type="ChEBI" id="CHEBI:46398"/>
        <dbReference type="ChEBI" id="CHEBI:58359"/>
        <dbReference type="ChEBI" id="CHEBI:456216"/>
        <dbReference type="EC" id="6.3.4.2"/>
    </reaction>
</comment>
<dbReference type="FunFam" id="3.40.50.880:FF:000002">
    <property type="entry name" value="CTP synthase"/>
    <property type="match status" value="1"/>
</dbReference>
<dbReference type="InterPro" id="IPR029062">
    <property type="entry name" value="Class_I_gatase-like"/>
</dbReference>
<dbReference type="InterPro" id="IPR033828">
    <property type="entry name" value="GATase1_CTP_Synthase"/>
</dbReference>
<sequence length="558" mass="62511">MAATGPKSAKYIFVTGGVTSSLGKGIIASSLAKLLQSRGLTVTIQKFDPYINIDPGTLNPYEHGECYVTDDGAETDLDLGHYERFLNRPTSQANNITTGRIYNNVITRERRGDFLGKTVQVVPHITDEIKRNIKLLGETGEYDIVITEIGGCVGDIESLPFVEAVRQLKFELGEKDTLVIHLTLVPYLQSAGELKTKPTQHSVRMLLENGVQPDIIACRTEHPLPQDIRRKIAQFCNVQVSSVIEAIDAQTIYDVPLLMQKERLDQRALYMLDLYNDKDADLDAWKAFLGRLKNPGDVIKIGLVGKYVELHDAYKSIAESFIHAGASNECKVQLEWIQSETLVDEHHCAETLRHLDGVLVAPGFGERGIDGKINAVRFVRENNIPFLGICLGMQMAVIEYARNVMGIDDAHSTEMEPHTQNPVISMMEEQKTITDKGGTMRLGAYACKLKRDSLAHHIYGKMQISERHRHRYEFNNDYLDRFEKAGLRPTGINPDTGLVEIVELTNHPWFVGVQFHPELKSTVMNPHPLFVQFVHAALTYNQQKRATPAPVETADVVD</sequence>
<feature type="binding site" evidence="11">
    <location>
        <position position="231"/>
    </location>
    <ligand>
        <name>UTP</name>
        <dbReference type="ChEBI" id="CHEBI:46398"/>
    </ligand>
</feature>
<dbReference type="Gene3D" id="3.40.50.300">
    <property type="entry name" value="P-loop containing nucleotide triphosphate hydrolases"/>
    <property type="match status" value="1"/>
</dbReference>
<dbReference type="InterPro" id="IPR004468">
    <property type="entry name" value="CTP_synthase"/>
</dbReference>
<evidence type="ECO:0000259" key="13">
    <source>
        <dbReference type="Pfam" id="PF06418"/>
    </source>
</evidence>
<dbReference type="GO" id="GO:0044210">
    <property type="term" value="P:'de novo' CTP biosynthetic process"/>
    <property type="evidence" value="ECO:0007669"/>
    <property type="project" value="UniProtKB-UniRule"/>
</dbReference>
<gene>
    <name evidence="11" type="primary">pyrG</name>
    <name evidence="14" type="ORF">GK091_10710</name>
</gene>
<feature type="binding site" evidence="11">
    <location>
        <position position="78"/>
    </location>
    <ligand>
        <name>ATP</name>
        <dbReference type="ChEBI" id="CHEBI:30616"/>
    </ligand>
</feature>
<feature type="active site" evidence="11">
    <location>
        <position position="516"/>
    </location>
</feature>
<dbReference type="AlphaFoldDB" id="A0A6M0IGQ1"/>
<feature type="binding site" evidence="11">
    <location>
        <position position="78"/>
    </location>
    <ligand>
        <name>Mg(2+)</name>
        <dbReference type="ChEBI" id="CHEBI:18420"/>
    </ligand>
</feature>
<feature type="active site" description="Nucleophile; for glutamine hydrolysis" evidence="11">
    <location>
        <position position="390"/>
    </location>
</feature>
<keyword evidence="7 11" id="KW-0460">Magnesium</keyword>
<dbReference type="GO" id="GO:0042802">
    <property type="term" value="F:identical protein binding"/>
    <property type="evidence" value="ECO:0007669"/>
    <property type="project" value="TreeGrafter"/>
</dbReference>
<dbReference type="PANTHER" id="PTHR11550:SF0">
    <property type="entry name" value="CTP SYNTHASE-RELATED"/>
    <property type="match status" value="1"/>
</dbReference>
<comment type="miscellaneous">
    <text evidence="11">CTPSs have evolved a hybrid strategy for distinguishing between UTP and CTP. The overlapping regions of the product feedback inhibitory and substrate sites recognize a common feature in both compounds, the triphosphate moiety. To differentiate isosteric substrate and product pyrimidine rings, an additional pocket far from the expected kinase/ligase catalytic site, specifically recognizes the cytosine and ribose portions of the product inhibitor.</text>
</comment>
<feature type="binding site" evidence="11">
    <location>
        <begin position="195"/>
        <end position="200"/>
    </location>
    <ligand>
        <name>CTP</name>
        <dbReference type="ChEBI" id="CHEBI:37563"/>
        <note>allosteric inhibitor</note>
    </ligand>
</feature>
<keyword evidence="8 11" id="KW-0315">Glutamine amidotransferase</keyword>
<dbReference type="Gene3D" id="3.40.50.880">
    <property type="match status" value="1"/>
</dbReference>
<feature type="domain" description="Glutamine amidotransferase" evidence="12">
    <location>
        <begin position="310"/>
        <end position="535"/>
    </location>
</feature>
<dbReference type="UniPathway" id="UPA00159">
    <property type="reaction ID" value="UER00277"/>
</dbReference>
<keyword evidence="6 11" id="KW-0067">ATP-binding</keyword>
<dbReference type="GO" id="GO:0097268">
    <property type="term" value="C:cytoophidium"/>
    <property type="evidence" value="ECO:0007669"/>
    <property type="project" value="UniProtKB-ARBA"/>
</dbReference>
<dbReference type="NCBIfam" id="TIGR00337">
    <property type="entry name" value="PyrG"/>
    <property type="match status" value="1"/>
</dbReference>
<keyword evidence="5 11" id="KW-0547">Nucleotide-binding</keyword>
<evidence type="ECO:0000256" key="10">
    <source>
        <dbReference type="ARBA" id="ARBA00047781"/>
    </source>
</evidence>
<organism evidence="14 15">
    <name type="scientific">Spirosoma agri</name>
    <dbReference type="NCBI Taxonomy" id="1987381"/>
    <lineage>
        <taxon>Bacteria</taxon>
        <taxon>Pseudomonadati</taxon>
        <taxon>Bacteroidota</taxon>
        <taxon>Cytophagia</taxon>
        <taxon>Cytophagales</taxon>
        <taxon>Cytophagaceae</taxon>
        <taxon>Spirosoma</taxon>
    </lineage>
</organism>
<feature type="domain" description="CTP synthase N-terminal" evidence="13">
    <location>
        <begin position="10"/>
        <end position="273"/>
    </location>
</feature>
<evidence type="ECO:0000256" key="6">
    <source>
        <dbReference type="ARBA" id="ARBA00022840"/>
    </source>
</evidence>
<protein>
    <recommendedName>
        <fullName evidence="11">CTP synthase</fullName>
        <ecNumber evidence="11">6.3.4.2</ecNumber>
    </recommendedName>
    <alternativeName>
        <fullName evidence="11">Cytidine 5'-triphosphate synthase</fullName>
    </alternativeName>
    <alternativeName>
        <fullName evidence="11">Cytidine triphosphate synthetase</fullName>
        <shortName evidence="11">CTP synthetase</shortName>
        <shortName evidence="11">CTPS</shortName>
    </alternativeName>
    <alternativeName>
        <fullName evidence="11">UTP--ammonia ligase</fullName>
    </alternativeName>
</protein>
<dbReference type="GO" id="GO:0003883">
    <property type="term" value="F:CTP synthase activity"/>
    <property type="evidence" value="ECO:0007669"/>
    <property type="project" value="UniProtKB-UniRule"/>
</dbReference>
<keyword evidence="4 11" id="KW-0479">Metal-binding</keyword>
<feature type="binding site" evidence="11">
    <location>
        <begin position="391"/>
        <end position="394"/>
    </location>
    <ligand>
        <name>L-glutamine</name>
        <dbReference type="ChEBI" id="CHEBI:58359"/>
    </ligand>
</feature>
<name>A0A6M0IGQ1_9BACT</name>
<dbReference type="InterPro" id="IPR017926">
    <property type="entry name" value="GATASE"/>
</dbReference>
<comment type="caution">
    <text evidence="14">The sequence shown here is derived from an EMBL/GenBank/DDBJ whole genome shotgun (WGS) entry which is preliminary data.</text>
</comment>
<feature type="binding site" evidence="11">
    <location>
        <position position="363"/>
    </location>
    <ligand>
        <name>L-glutamine</name>
        <dbReference type="ChEBI" id="CHEBI:58359"/>
    </ligand>
</feature>
<dbReference type="SUPFAM" id="SSF52540">
    <property type="entry name" value="P-loop containing nucleoside triphosphate hydrolases"/>
    <property type="match status" value="1"/>
</dbReference>
<dbReference type="Pfam" id="PF00117">
    <property type="entry name" value="GATase"/>
    <property type="match status" value="1"/>
</dbReference>
<evidence type="ECO:0000256" key="5">
    <source>
        <dbReference type="ARBA" id="ARBA00022741"/>
    </source>
</evidence>
<evidence type="ECO:0000256" key="11">
    <source>
        <dbReference type="HAMAP-Rule" id="MF_01227"/>
    </source>
</evidence>
<keyword evidence="9 11" id="KW-0665">Pyrimidine biosynthesis</keyword>
<dbReference type="EC" id="6.3.4.2" evidence="11"/>
<dbReference type="GO" id="GO:0046872">
    <property type="term" value="F:metal ion binding"/>
    <property type="evidence" value="ECO:0007669"/>
    <property type="project" value="UniProtKB-KW"/>
</dbReference>
<dbReference type="CDD" id="cd01746">
    <property type="entry name" value="GATase1_CTP_Synthase"/>
    <property type="match status" value="1"/>
</dbReference>
<feature type="binding site" evidence="11">
    <location>
        <begin position="21"/>
        <end position="26"/>
    </location>
    <ligand>
        <name>ATP</name>
        <dbReference type="ChEBI" id="CHEBI:30616"/>
    </ligand>
</feature>